<evidence type="ECO:0000256" key="1">
    <source>
        <dbReference type="SAM" id="MobiDB-lite"/>
    </source>
</evidence>
<name>A0A5C3KQU0_COPMA</name>
<dbReference type="AlphaFoldDB" id="A0A5C3KQU0"/>
<evidence type="ECO:0000313" key="4">
    <source>
        <dbReference type="Proteomes" id="UP000307440"/>
    </source>
</evidence>
<keyword evidence="4" id="KW-1185">Reference proteome</keyword>
<keyword evidence="2" id="KW-0472">Membrane</keyword>
<feature type="region of interest" description="Disordered" evidence="1">
    <location>
        <begin position="172"/>
        <end position="199"/>
    </location>
</feature>
<accession>A0A5C3KQU0</accession>
<feature type="compositionally biased region" description="Pro residues" evidence="1">
    <location>
        <begin position="244"/>
        <end position="254"/>
    </location>
</feature>
<dbReference type="EMBL" id="ML210248">
    <property type="protein sequence ID" value="TFK22163.1"/>
    <property type="molecule type" value="Genomic_DNA"/>
</dbReference>
<keyword evidence="2" id="KW-0812">Transmembrane</keyword>
<keyword evidence="2" id="KW-1133">Transmembrane helix</keyword>
<gene>
    <name evidence="3" type="ORF">FA15DRAFT_48953</name>
</gene>
<dbReference type="Proteomes" id="UP000307440">
    <property type="component" value="Unassembled WGS sequence"/>
</dbReference>
<proteinExistence type="predicted"/>
<feature type="transmembrane region" description="Helical" evidence="2">
    <location>
        <begin position="268"/>
        <end position="292"/>
    </location>
</feature>
<evidence type="ECO:0000256" key="2">
    <source>
        <dbReference type="SAM" id="Phobius"/>
    </source>
</evidence>
<sequence>MNVTVDDARQLIAYDPPGIWIQNAVCETCFSSDPAKMLDLPQASLNSTWTMANFDFSAPVVGGGLTFQGTAIHAYFVAIYRDRLNPPLGPSSLRFLVDGELHTALPVDIATPPFSQLTDPTIEFLPSLPLFSVRDLPIGQHSLRFEWTHQGVLPPIVLALDYLEYTTLDASASGAGGAARPTAPVSPTGSSSSFSSAQPSPVQSIVEAAPLAAAAPPTSTSRFSTRIRTALEAPSVTPQLADPNPNPDDSPGPSPTGSQSDSGGGLPIGVIVGAALGGAALLFLIIFAICCFRRRRSANRKKKHKQVTLSMDFDCPPYPGGPLEDEVPPAYADIIPFTLRAHYGDGLGLNKSG</sequence>
<protein>
    <submittedName>
        <fullName evidence="3">Uncharacterized protein</fullName>
    </submittedName>
</protein>
<organism evidence="3 4">
    <name type="scientific">Coprinopsis marcescibilis</name>
    <name type="common">Agaric fungus</name>
    <name type="synonym">Psathyrella marcescibilis</name>
    <dbReference type="NCBI Taxonomy" id="230819"/>
    <lineage>
        <taxon>Eukaryota</taxon>
        <taxon>Fungi</taxon>
        <taxon>Dikarya</taxon>
        <taxon>Basidiomycota</taxon>
        <taxon>Agaricomycotina</taxon>
        <taxon>Agaricomycetes</taxon>
        <taxon>Agaricomycetidae</taxon>
        <taxon>Agaricales</taxon>
        <taxon>Agaricineae</taxon>
        <taxon>Psathyrellaceae</taxon>
        <taxon>Coprinopsis</taxon>
    </lineage>
</organism>
<reference evidence="3 4" key="1">
    <citation type="journal article" date="2019" name="Nat. Ecol. Evol.">
        <title>Megaphylogeny resolves global patterns of mushroom evolution.</title>
        <authorList>
            <person name="Varga T."/>
            <person name="Krizsan K."/>
            <person name="Foldi C."/>
            <person name="Dima B."/>
            <person name="Sanchez-Garcia M."/>
            <person name="Sanchez-Ramirez S."/>
            <person name="Szollosi G.J."/>
            <person name="Szarkandi J.G."/>
            <person name="Papp V."/>
            <person name="Albert L."/>
            <person name="Andreopoulos W."/>
            <person name="Angelini C."/>
            <person name="Antonin V."/>
            <person name="Barry K.W."/>
            <person name="Bougher N.L."/>
            <person name="Buchanan P."/>
            <person name="Buyck B."/>
            <person name="Bense V."/>
            <person name="Catcheside P."/>
            <person name="Chovatia M."/>
            <person name="Cooper J."/>
            <person name="Damon W."/>
            <person name="Desjardin D."/>
            <person name="Finy P."/>
            <person name="Geml J."/>
            <person name="Haridas S."/>
            <person name="Hughes K."/>
            <person name="Justo A."/>
            <person name="Karasinski D."/>
            <person name="Kautmanova I."/>
            <person name="Kiss B."/>
            <person name="Kocsube S."/>
            <person name="Kotiranta H."/>
            <person name="LaButti K.M."/>
            <person name="Lechner B.E."/>
            <person name="Liimatainen K."/>
            <person name="Lipzen A."/>
            <person name="Lukacs Z."/>
            <person name="Mihaltcheva S."/>
            <person name="Morgado L.N."/>
            <person name="Niskanen T."/>
            <person name="Noordeloos M.E."/>
            <person name="Ohm R.A."/>
            <person name="Ortiz-Santana B."/>
            <person name="Ovrebo C."/>
            <person name="Racz N."/>
            <person name="Riley R."/>
            <person name="Savchenko A."/>
            <person name="Shiryaev A."/>
            <person name="Soop K."/>
            <person name="Spirin V."/>
            <person name="Szebenyi C."/>
            <person name="Tomsovsky M."/>
            <person name="Tulloss R.E."/>
            <person name="Uehling J."/>
            <person name="Grigoriev I.V."/>
            <person name="Vagvolgyi C."/>
            <person name="Papp T."/>
            <person name="Martin F.M."/>
            <person name="Miettinen O."/>
            <person name="Hibbett D.S."/>
            <person name="Nagy L.G."/>
        </authorList>
    </citation>
    <scope>NUCLEOTIDE SEQUENCE [LARGE SCALE GENOMIC DNA]</scope>
    <source>
        <strain evidence="3 4">CBS 121175</strain>
    </source>
</reference>
<feature type="region of interest" description="Disordered" evidence="1">
    <location>
        <begin position="232"/>
        <end position="262"/>
    </location>
</feature>
<evidence type="ECO:0000313" key="3">
    <source>
        <dbReference type="EMBL" id="TFK22163.1"/>
    </source>
</evidence>